<reference evidence="1 2" key="1">
    <citation type="submission" date="2015-11" db="EMBL/GenBank/DDBJ databases">
        <title>Genomic analysis of 38 Legionella species identifies large and diverse effector repertoires.</title>
        <authorList>
            <person name="Burstein D."/>
            <person name="Amaro F."/>
            <person name="Zusman T."/>
            <person name="Lifshitz Z."/>
            <person name="Cohen O."/>
            <person name="Gilbert J.A."/>
            <person name="Pupko T."/>
            <person name="Shuman H.A."/>
            <person name="Segal G."/>
        </authorList>
    </citation>
    <scope>NUCLEOTIDE SEQUENCE [LARGE SCALE GENOMIC DNA]</scope>
    <source>
        <strain evidence="1 2">IMVS3376</strain>
    </source>
</reference>
<name>A0A0W0ZGH0_9GAMM</name>
<organism evidence="1 2">
    <name type="scientific">Legionella steelei</name>
    <dbReference type="NCBI Taxonomy" id="947033"/>
    <lineage>
        <taxon>Bacteria</taxon>
        <taxon>Pseudomonadati</taxon>
        <taxon>Pseudomonadota</taxon>
        <taxon>Gammaproteobacteria</taxon>
        <taxon>Legionellales</taxon>
        <taxon>Legionellaceae</taxon>
        <taxon>Legionella</taxon>
    </lineage>
</organism>
<gene>
    <name evidence="1" type="ORF">Lste_1602</name>
</gene>
<dbReference type="PATRIC" id="fig|947033.5.peg.1700"/>
<accession>A0A0W0ZGH0</accession>
<dbReference type="EMBL" id="LNYY01000019">
    <property type="protein sequence ID" value="KTD68444.1"/>
    <property type="molecule type" value="Genomic_DNA"/>
</dbReference>
<proteinExistence type="predicted"/>
<dbReference type="AlphaFoldDB" id="A0A0W0ZGH0"/>
<evidence type="ECO:0000313" key="1">
    <source>
        <dbReference type="EMBL" id="KTD68444.1"/>
    </source>
</evidence>
<dbReference type="RefSeq" id="WP_058510535.1">
    <property type="nucleotide sequence ID" value="NZ_LNYY01000019.1"/>
</dbReference>
<comment type="caution">
    <text evidence="1">The sequence shown here is derived from an EMBL/GenBank/DDBJ whole genome shotgun (WGS) entry which is preliminary data.</text>
</comment>
<sequence>MFEHQKDGGERFVASAHALQKKIAESEVSIQLQALVSRIDEEIIHCKQQKEKYPRMQLYADKVSVLHATKSYLCGNIGFDLLEEYMRVYPKWDKSLEKSNAKTLIHEAIAFKSVPQ</sequence>
<keyword evidence="2" id="KW-1185">Reference proteome</keyword>
<dbReference type="Proteomes" id="UP000054926">
    <property type="component" value="Unassembled WGS sequence"/>
</dbReference>
<dbReference type="OrthoDB" id="5657108at2"/>
<protein>
    <submittedName>
        <fullName evidence="1">Uncharacterized protein</fullName>
    </submittedName>
</protein>
<evidence type="ECO:0000313" key="2">
    <source>
        <dbReference type="Proteomes" id="UP000054926"/>
    </source>
</evidence>